<protein>
    <submittedName>
        <fullName evidence="2">PIG-L deacetylase family protein</fullName>
    </submittedName>
    <submittedName>
        <fullName evidence="1">PIG-L family deacetylase</fullName>
    </submittedName>
</protein>
<comment type="caution">
    <text evidence="1">The sequence shown here is derived from an EMBL/GenBank/DDBJ whole genome shotgun (WGS) entry which is preliminary data.</text>
</comment>
<dbReference type="EMBL" id="BAAADQ010000013">
    <property type="protein sequence ID" value="GAA0547335.1"/>
    <property type="molecule type" value="Genomic_DNA"/>
</dbReference>
<dbReference type="AlphaFoldDB" id="A0AAV3SUH9"/>
<sequence length="225" mass="24801">MSVLCIVAHPDDEVLGVGGTLARHAADGDDVHICILSDGVTSRYDNVEAADVEIEQRRQRAQMAADTLGVTVSLYGFPDNSFDTVPLLDIVQTIEAEIDEQNPDIVYTHHYGDLNVDHELTCRATITATRPLTDSSVDRVLAFETLSASEWSVPRPDNAFQPTSFVDVTDSLDTKSEALSVYEQELREPPHPRTIDTVRKNADVWGSKVGVPAAEPFELLREVNR</sequence>
<dbReference type="PANTHER" id="PTHR12993">
    <property type="entry name" value="N-ACETYLGLUCOSAMINYL-PHOSPHATIDYLINOSITOL DE-N-ACETYLASE-RELATED"/>
    <property type="match status" value="1"/>
</dbReference>
<reference evidence="1" key="1">
    <citation type="journal article" date="2014" name="Int. J. Syst. Evol. Microbiol.">
        <title>Complete genome sequence of Corynebacterium casei LMG S-19264T (=DSM 44701T), isolated from a smear-ripened cheese.</title>
        <authorList>
            <consortium name="US DOE Joint Genome Institute (JGI-PGF)"/>
            <person name="Walter F."/>
            <person name="Albersmeier A."/>
            <person name="Kalinowski J."/>
            <person name="Ruckert C."/>
        </authorList>
    </citation>
    <scope>NUCLEOTIDE SEQUENCE</scope>
    <source>
        <strain evidence="1">JCM 14265</strain>
    </source>
</reference>
<dbReference type="Proteomes" id="UP001567571">
    <property type="component" value="Unassembled WGS sequence"/>
</dbReference>
<gene>
    <name evidence="2" type="ORF">ABNG02_06355</name>
    <name evidence="1" type="ORF">GCM10008994_22750</name>
</gene>
<organism evidence="1 3">
    <name type="scientific">Halorubrum ejinorense</name>
    <dbReference type="NCBI Taxonomy" id="425309"/>
    <lineage>
        <taxon>Archaea</taxon>
        <taxon>Methanobacteriati</taxon>
        <taxon>Methanobacteriota</taxon>
        <taxon>Stenosarchaea group</taxon>
        <taxon>Halobacteria</taxon>
        <taxon>Halobacteriales</taxon>
        <taxon>Haloferacaceae</taxon>
        <taxon>Halorubrum</taxon>
    </lineage>
</organism>
<evidence type="ECO:0000313" key="1">
    <source>
        <dbReference type="EMBL" id="GAA0547335.1"/>
    </source>
</evidence>
<dbReference type="EMBL" id="JBEDNW010000003">
    <property type="protein sequence ID" value="MEZ3166943.1"/>
    <property type="molecule type" value="Genomic_DNA"/>
</dbReference>
<dbReference type="Proteomes" id="UP001501425">
    <property type="component" value="Unassembled WGS sequence"/>
</dbReference>
<dbReference type="InterPro" id="IPR003737">
    <property type="entry name" value="GlcNAc_PI_deacetylase-related"/>
</dbReference>
<dbReference type="PANTHER" id="PTHR12993:SF11">
    <property type="entry name" value="N-ACETYLGLUCOSAMINYL-PHOSPHATIDYLINOSITOL DE-N-ACETYLASE"/>
    <property type="match status" value="1"/>
</dbReference>
<proteinExistence type="predicted"/>
<accession>A0AAV3SUH9</accession>
<reference evidence="1" key="2">
    <citation type="submission" date="2023-12" db="EMBL/GenBank/DDBJ databases">
        <authorList>
            <person name="Sun Q."/>
            <person name="Inoue M."/>
        </authorList>
    </citation>
    <scope>NUCLEOTIDE SEQUENCE</scope>
    <source>
        <strain evidence="1">JCM 14265</strain>
    </source>
</reference>
<dbReference type="GO" id="GO:0016811">
    <property type="term" value="F:hydrolase activity, acting on carbon-nitrogen (but not peptide) bonds, in linear amides"/>
    <property type="evidence" value="ECO:0007669"/>
    <property type="project" value="TreeGrafter"/>
</dbReference>
<dbReference type="Pfam" id="PF02585">
    <property type="entry name" value="PIG-L"/>
    <property type="match status" value="1"/>
</dbReference>
<dbReference type="SUPFAM" id="SSF102588">
    <property type="entry name" value="LmbE-like"/>
    <property type="match status" value="1"/>
</dbReference>
<name>A0AAV3SUH9_9EURY</name>
<keyword evidence="4" id="KW-1185">Reference proteome</keyword>
<evidence type="ECO:0000313" key="4">
    <source>
        <dbReference type="Proteomes" id="UP001567571"/>
    </source>
</evidence>
<dbReference type="InterPro" id="IPR024078">
    <property type="entry name" value="LmbE-like_dom_sf"/>
</dbReference>
<dbReference type="RefSeq" id="WP_343779158.1">
    <property type="nucleotide sequence ID" value="NZ_BAAADQ010000013.1"/>
</dbReference>
<reference evidence="2 4" key="3">
    <citation type="submission" date="2024-06" db="EMBL/GenBank/DDBJ databases">
        <title>Halorubrum miltondacostae sp. nov., a potential PHA producer isolated from an inland solar saltern in Rio Maior, Portugal.</title>
        <authorList>
            <person name="Albuquerque L."/>
            <person name="Viver T."/>
            <person name="Barroso C."/>
            <person name="Claudino R."/>
            <person name="Galvan M."/>
            <person name="Simoes G."/>
            <person name="Lobo Da Cunha A."/>
            <person name="Egas C."/>
        </authorList>
    </citation>
    <scope>NUCLEOTIDE SEQUENCE [LARGE SCALE GENOMIC DNA]</scope>
    <source>
        <strain evidence="2 4">DSM 18646</strain>
    </source>
</reference>
<evidence type="ECO:0000313" key="2">
    <source>
        <dbReference type="EMBL" id="MEZ3166943.1"/>
    </source>
</evidence>
<dbReference type="Gene3D" id="3.40.50.10320">
    <property type="entry name" value="LmbE-like"/>
    <property type="match status" value="1"/>
</dbReference>
<evidence type="ECO:0000313" key="3">
    <source>
        <dbReference type="Proteomes" id="UP001501425"/>
    </source>
</evidence>